<sequence length="91" mass="9951">MLRLSKRLRWILWVVLGLFLFACSGDSSRESTVVEKTGAGPEDVTATEPELKTFTVTLTGFEVEHMSTGEPIEVDVSGIQSDPLTPIKSDP</sequence>
<evidence type="ECO:0000313" key="2">
    <source>
        <dbReference type="Proteomes" id="UP000019140"/>
    </source>
</evidence>
<organism evidence="1 2">
    <name type="scientific">Candidatus Entotheonella gemina</name>
    <dbReference type="NCBI Taxonomy" id="1429439"/>
    <lineage>
        <taxon>Bacteria</taxon>
        <taxon>Pseudomonadati</taxon>
        <taxon>Nitrospinota/Tectimicrobiota group</taxon>
        <taxon>Candidatus Tectimicrobiota</taxon>
        <taxon>Candidatus Entotheonellia</taxon>
        <taxon>Candidatus Entotheonellales</taxon>
        <taxon>Candidatus Entotheonellaceae</taxon>
        <taxon>Candidatus Entotheonella</taxon>
    </lineage>
</organism>
<reference evidence="1 2" key="1">
    <citation type="journal article" date="2014" name="Nature">
        <title>An environmental bacterial taxon with a large and distinct metabolic repertoire.</title>
        <authorList>
            <person name="Wilson M.C."/>
            <person name="Mori T."/>
            <person name="Ruckert C."/>
            <person name="Uria A.R."/>
            <person name="Helf M.J."/>
            <person name="Takada K."/>
            <person name="Gernert C."/>
            <person name="Steffens U.A."/>
            <person name="Heycke N."/>
            <person name="Schmitt S."/>
            <person name="Rinke C."/>
            <person name="Helfrich E.J."/>
            <person name="Brachmann A.O."/>
            <person name="Gurgui C."/>
            <person name="Wakimoto T."/>
            <person name="Kracht M."/>
            <person name="Crusemann M."/>
            <person name="Hentschel U."/>
            <person name="Abe I."/>
            <person name="Matsunaga S."/>
            <person name="Kalinowski J."/>
            <person name="Takeyama H."/>
            <person name="Piel J."/>
        </authorList>
    </citation>
    <scope>NUCLEOTIDE SEQUENCE [LARGE SCALE GENOMIC DNA]</scope>
    <source>
        <strain evidence="2">TSY2</strain>
    </source>
</reference>
<dbReference type="Proteomes" id="UP000019140">
    <property type="component" value="Unassembled WGS sequence"/>
</dbReference>
<protein>
    <submittedName>
        <fullName evidence="1">Uncharacterized protein</fullName>
    </submittedName>
</protein>
<evidence type="ECO:0000313" key="1">
    <source>
        <dbReference type="EMBL" id="ETX07873.1"/>
    </source>
</evidence>
<name>W4MCD9_9BACT</name>
<accession>W4MCD9</accession>
<dbReference type="AlphaFoldDB" id="W4MCD9"/>
<dbReference type="HOGENOM" id="CLU_2421488_0_0_7"/>
<dbReference type="EMBL" id="AZHX01000351">
    <property type="protein sequence ID" value="ETX07873.1"/>
    <property type="molecule type" value="Genomic_DNA"/>
</dbReference>
<keyword evidence="2" id="KW-1185">Reference proteome</keyword>
<dbReference type="PROSITE" id="PS51257">
    <property type="entry name" value="PROKAR_LIPOPROTEIN"/>
    <property type="match status" value="1"/>
</dbReference>
<proteinExistence type="predicted"/>
<comment type="caution">
    <text evidence="1">The sequence shown here is derived from an EMBL/GenBank/DDBJ whole genome shotgun (WGS) entry which is preliminary data.</text>
</comment>
<gene>
    <name evidence="1" type="ORF">ETSY2_08690</name>
</gene>